<organism evidence="2 3">
    <name type="scientific">Galerina marginata (strain CBS 339.88)</name>
    <dbReference type="NCBI Taxonomy" id="685588"/>
    <lineage>
        <taxon>Eukaryota</taxon>
        <taxon>Fungi</taxon>
        <taxon>Dikarya</taxon>
        <taxon>Basidiomycota</taxon>
        <taxon>Agaricomycotina</taxon>
        <taxon>Agaricomycetes</taxon>
        <taxon>Agaricomycetidae</taxon>
        <taxon>Agaricales</taxon>
        <taxon>Agaricineae</taxon>
        <taxon>Strophariaceae</taxon>
        <taxon>Galerina</taxon>
    </lineage>
</organism>
<keyword evidence="3" id="KW-1185">Reference proteome</keyword>
<evidence type="ECO:0008006" key="4">
    <source>
        <dbReference type="Google" id="ProtNLM"/>
    </source>
</evidence>
<evidence type="ECO:0000313" key="3">
    <source>
        <dbReference type="Proteomes" id="UP000027222"/>
    </source>
</evidence>
<feature type="chain" id="PRO_5001647460" description="Late embryogenesis abundant protein LEA-2 subgroup domain-containing protein" evidence="1">
    <location>
        <begin position="22"/>
        <end position="177"/>
    </location>
</feature>
<dbReference type="AlphaFoldDB" id="A0A067U348"/>
<evidence type="ECO:0000313" key="2">
    <source>
        <dbReference type="EMBL" id="KDR85833.1"/>
    </source>
</evidence>
<accession>A0A067U348</accession>
<keyword evidence="1" id="KW-0732">Signal</keyword>
<protein>
    <recommendedName>
        <fullName evidence="4">Late embryogenesis abundant protein LEA-2 subgroup domain-containing protein</fullName>
    </recommendedName>
</protein>
<evidence type="ECO:0000256" key="1">
    <source>
        <dbReference type="SAM" id="SignalP"/>
    </source>
</evidence>
<reference evidence="3" key="1">
    <citation type="journal article" date="2014" name="Proc. Natl. Acad. Sci. U.S.A.">
        <title>Extensive sampling of basidiomycete genomes demonstrates inadequacy of the white-rot/brown-rot paradigm for wood decay fungi.</title>
        <authorList>
            <person name="Riley R."/>
            <person name="Salamov A.A."/>
            <person name="Brown D.W."/>
            <person name="Nagy L.G."/>
            <person name="Floudas D."/>
            <person name="Held B.W."/>
            <person name="Levasseur A."/>
            <person name="Lombard V."/>
            <person name="Morin E."/>
            <person name="Otillar R."/>
            <person name="Lindquist E.A."/>
            <person name="Sun H."/>
            <person name="LaButti K.M."/>
            <person name="Schmutz J."/>
            <person name="Jabbour D."/>
            <person name="Luo H."/>
            <person name="Baker S.E."/>
            <person name="Pisabarro A.G."/>
            <person name="Walton J.D."/>
            <person name="Blanchette R.A."/>
            <person name="Henrissat B."/>
            <person name="Martin F."/>
            <person name="Cullen D."/>
            <person name="Hibbett D.S."/>
            <person name="Grigoriev I.V."/>
        </authorList>
    </citation>
    <scope>NUCLEOTIDE SEQUENCE [LARGE SCALE GENOMIC DNA]</scope>
    <source>
        <strain evidence="3">CBS 339.88</strain>
    </source>
</reference>
<feature type="signal peptide" evidence="1">
    <location>
        <begin position="1"/>
        <end position="21"/>
    </location>
</feature>
<name>A0A067U348_GALM3</name>
<gene>
    <name evidence="2" type="ORF">GALMADRAFT_234933</name>
</gene>
<sequence length="177" mass="18839">MARIGAFIFALFASLLLTVGATPTDIENRDLIAGIINGLGIGLVAKIDAFITLDSLETNLISVDVDIKNPLLLELTLTRVVSSAGINETVYATFDHTFDTPVVVPPFKTVNSGSIPDVLLVKGALNSLDIIPLEKLDLISTDVYLRAATIHGKLGIPLVIKGLKQSNVPTNYTLTLS</sequence>
<dbReference type="OrthoDB" id="3251634at2759"/>
<proteinExistence type="predicted"/>
<dbReference type="HOGENOM" id="CLU_125084_0_0_1"/>
<dbReference type="EMBL" id="KL142367">
    <property type="protein sequence ID" value="KDR85833.1"/>
    <property type="molecule type" value="Genomic_DNA"/>
</dbReference>
<dbReference type="Proteomes" id="UP000027222">
    <property type="component" value="Unassembled WGS sequence"/>
</dbReference>